<dbReference type="EMBL" id="CM008050">
    <property type="protein sequence ID" value="PAN28179.1"/>
    <property type="molecule type" value="Genomic_DNA"/>
</dbReference>
<dbReference type="Gramene" id="PAN28179">
    <property type="protein sequence ID" value="PAN28179"/>
    <property type="gene ID" value="PAHAL_5G136500"/>
</dbReference>
<organism evidence="1">
    <name type="scientific">Panicum hallii</name>
    <dbReference type="NCBI Taxonomy" id="206008"/>
    <lineage>
        <taxon>Eukaryota</taxon>
        <taxon>Viridiplantae</taxon>
        <taxon>Streptophyta</taxon>
        <taxon>Embryophyta</taxon>
        <taxon>Tracheophyta</taxon>
        <taxon>Spermatophyta</taxon>
        <taxon>Magnoliopsida</taxon>
        <taxon>Liliopsida</taxon>
        <taxon>Poales</taxon>
        <taxon>Poaceae</taxon>
        <taxon>PACMAD clade</taxon>
        <taxon>Panicoideae</taxon>
        <taxon>Panicodae</taxon>
        <taxon>Paniceae</taxon>
        <taxon>Panicinae</taxon>
        <taxon>Panicum</taxon>
        <taxon>Panicum sect. Panicum</taxon>
    </lineage>
</organism>
<gene>
    <name evidence="1" type="ORF">PAHAL_5G136500</name>
</gene>
<evidence type="ECO:0000313" key="1">
    <source>
        <dbReference type="EMBL" id="PAN28179.1"/>
    </source>
</evidence>
<proteinExistence type="predicted"/>
<dbReference type="AlphaFoldDB" id="A0A2S3HR55"/>
<reference evidence="1" key="1">
    <citation type="submission" date="2018-04" db="EMBL/GenBank/DDBJ databases">
        <title>WGS assembly of Panicum hallii.</title>
        <authorList>
            <person name="Lovell J."/>
            <person name="Jenkins J."/>
            <person name="Lowry D."/>
            <person name="Mamidi S."/>
            <person name="Sreedasyam A."/>
            <person name="Weng X."/>
            <person name="Barry K."/>
            <person name="Bonette J."/>
            <person name="Campitelli B."/>
            <person name="Daum C."/>
            <person name="Gordon S."/>
            <person name="Gould B."/>
            <person name="Lipzen A."/>
            <person name="Macqueen A."/>
            <person name="Palacio-Mejia J."/>
            <person name="Plott C."/>
            <person name="Shakirov E."/>
            <person name="Shu S."/>
            <person name="Yoshinaga Y."/>
            <person name="Zane M."/>
            <person name="Rokhsar D."/>
            <person name="Grimwood J."/>
            <person name="Schmutz J."/>
            <person name="Juenger T."/>
        </authorList>
    </citation>
    <scope>NUCLEOTIDE SEQUENCE [LARGE SCALE GENOMIC DNA]</scope>
    <source>
        <strain evidence="1">FIL2</strain>
    </source>
</reference>
<name>A0A2S3HR55_9POAL</name>
<dbReference type="Proteomes" id="UP000243499">
    <property type="component" value="Chromosome 5"/>
</dbReference>
<protein>
    <submittedName>
        <fullName evidence="1">Uncharacterized protein</fullName>
    </submittedName>
</protein>
<sequence>MPPPKREACCLGIFRLDVPPTIRTWTTATGAPMRSPGLAVRRRRFDLVWCWIWGKDFGFDGSNYSDSSAFYVAAFEA</sequence>
<accession>A0A2S3HR55</accession>